<comment type="catalytic activity">
    <reaction evidence="1">
        <text>Release of an N-terminal amino acid, Xaa-|-Yaa- from a peptide, amide or arylamide. Xaa is preferably Ala, but may be most amino acids including Pro (slow action). When a terminal hydrophobic residue is followed by a prolyl residue, the two may be released as an intact Xaa-Pro dipeptide.</text>
        <dbReference type="EC" id="3.4.11.2"/>
    </reaction>
</comment>
<evidence type="ECO:0000256" key="8">
    <source>
        <dbReference type="ARBA" id="ARBA00022670"/>
    </source>
</evidence>
<dbReference type="EMBL" id="JACOFU010000002">
    <property type="protein sequence ID" value="MBC3831137.1"/>
    <property type="molecule type" value="Genomic_DNA"/>
</dbReference>
<keyword evidence="7" id="KW-0963">Cytoplasm</keyword>
<feature type="signal peptide" evidence="13">
    <location>
        <begin position="1"/>
        <end position="20"/>
    </location>
</feature>
<dbReference type="InterPro" id="IPR034015">
    <property type="entry name" value="M1_LTA4H"/>
</dbReference>
<dbReference type="Pfam" id="PF01433">
    <property type="entry name" value="Peptidase_M1"/>
    <property type="match status" value="1"/>
</dbReference>
<accession>A0ABR6XNR3</accession>
<evidence type="ECO:0000256" key="3">
    <source>
        <dbReference type="ARBA" id="ARBA00004496"/>
    </source>
</evidence>
<evidence type="ECO:0000259" key="14">
    <source>
        <dbReference type="Pfam" id="PF01433"/>
    </source>
</evidence>
<keyword evidence="11" id="KW-0862">Zinc</keyword>
<dbReference type="Proteomes" id="UP000643610">
    <property type="component" value="Unassembled WGS sequence"/>
</dbReference>
<comment type="caution">
    <text evidence="16">The sequence shown here is derived from an EMBL/GenBank/DDBJ whole genome shotgun (WGS) entry which is preliminary data.</text>
</comment>
<feature type="domain" description="Aminopeptidase N-like N-terminal" evidence="15">
    <location>
        <begin position="60"/>
        <end position="232"/>
    </location>
</feature>
<dbReference type="PRINTS" id="PR00756">
    <property type="entry name" value="ALADIPTASE"/>
</dbReference>
<dbReference type="Gene3D" id="1.10.390.10">
    <property type="entry name" value="Neutral Protease Domain 2"/>
    <property type="match status" value="1"/>
</dbReference>
<protein>
    <recommendedName>
        <fullName evidence="6">Aminopeptidase N</fullName>
        <ecNumber evidence="5">3.4.11.2</ecNumber>
    </recommendedName>
</protein>
<evidence type="ECO:0000256" key="13">
    <source>
        <dbReference type="SAM" id="SignalP"/>
    </source>
</evidence>
<dbReference type="Gene3D" id="2.60.40.1730">
    <property type="entry name" value="tricorn interacting facor f3 domain"/>
    <property type="match status" value="1"/>
</dbReference>
<evidence type="ECO:0000256" key="4">
    <source>
        <dbReference type="ARBA" id="ARBA00010136"/>
    </source>
</evidence>
<sequence>MKLTTLSLALTLAFSGLAQAQTSAQTSASLPASSEPTAFTMSSGTERTAEQLAMIFEKADLSLKLDPQTRSVSGNAVLNFKANAVLKRLVLELDKNLKIESVSINGKALHSDAISNPDGRLFLNLDQAMNKGEIAEVNIRYQGVPRIAKRAPWDGGFVWSQTSTGAPWIASAVQGEGCDLFWPCIDHPMGKPQLMSLHITVPSPLVVAGNGIAQGMDEKDGWRTYHWQIKHPSTYGIAMNVGPYELLEDNYQSRFGNRIALKMWHLPGNQEKAKHLMSEFAPMLDFFESKFGPYPFGDEKMGVVETPHLGMEHQTINAYGNEYKKSPHGYDWLLHHEFAHEWFGNQMTNQNWDDFWLHEGFASYMQPLYLQYLRGERDYQVGMHEQRLRIVNKFPMVTGHSMSEKEVANGPGNDVYFKGSHILHTLRGQIGDEAFFKAVRLLIYGRNDPKPGNFSPRYSTTKEFIQIVNQVTKKEWNWFFKGYLMHAALPELRSTREGNTLKLAWKLPDGSAFPLPVEVSVNNKIVRVAMEKGQGQIQLPAHATLTIDPAAKLLKHEPQIEAWLADVQAKARLARAVK</sequence>
<dbReference type="InterPro" id="IPR014782">
    <property type="entry name" value="Peptidase_M1_dom"/>
</dbReference>
<dbReference type="RefSeq" id="WP_186890161.1">
    <property type="nucleotide sequence ID" value="NZ_JACOFU010000002.1"/>
</dbReference>
<proteinExistence type="inferred from homology"/>
<evidence type="ECO:0000256" key="11">
    <source>
        <dbReference type="ARBA" id="ARBA00022833"/>
    </source>
</evidence>
<reference evidence="16 17" key="1">
    <citation type="submission" date="2020-08" db="EMBL/GenBank/DDBJ databases">
        <title>Novel species isolated from subtropical streams in China.</title>
        <authorList>
            <person name="Lu H."/>
        </authorList>
    </citation>
    <scope>NUCLEOTIDE SEQUENCE [LARGE SCALE GENOMIC DNA]</scope>
    <source>
        <strain evidence="16 17">KCTC 52442</strain>
    </source>
</reference>
<evidence type="ECO:0000313" key="17">
    <source>
        <dbReference type="Proteomes" id="UP000643610"/>
    </source>
</evidence>
<comment type="cofactor">
    <cofactor evidence="2">
        <name>Zn(2+)</name>
        <dbReference type="ChEBI" id="CHEBI:29105"/>
    </cofactor>
</comment>
<evidence type="ECO:0000256" key="12">
    <source>
        <dbReference type="ARBA" id="ARBA00023049"/>
    </source>
</evidence>
<evidence type="ECO:0000256" key="10">
    <source>
        <dbReference type="ARBA" id="ARBA00022801"/>
    </source>
</evidence>
<dbReference type="SUPFAM" id="SSF55486">
    <property type="entry name" value="Metalloproteases ('zincins'), catalytic domain"/>
    <property type="match status" value="1"/>
</dbReference>
<keyword evidence="13" id="KW-0732">Signal</keyword>
<comment type="similarity">
    <text evidence="4">Belongs to the peptidase M1 family.</text>
</comment>
<dbReference type="EC" id="3.4.11.2" evidence="5"/>
<dbReference type="InterPro" id="IPR042097">
    <property type="entry name" value="Aminopeptidase_N-like_N_sf"/>
</dbReference>
<dbReference type="PANTHER" id="PTHR45726:SF3">
    <property type="entry name" value="LEUKOTRIENE A-4 HYDROLASE"/>
    <property type="match status" value="1"/>
</dbReference>
<evidence type="ECO:0000256" key="2">
    <source>
        <dbReference type="ARBA" id="ARBA00001947"/>
    </source>
</evidence>
<organism evidence="16 17">
    <name type="scientific">Undibacterium amnicola</name>
    <dbReference type="NCBI Taxonomy" id="1834038"/>
    <lineage>
        <taxon>Bacteria</taxon>
        <taxon>Pseudomonadati</taxon>
        <taxon>Pseudomonadota</taxon>
        <taxon>Betaproteobacteria</taxon>
        <taxon>Burkholderiales</taxon>
        <taxon>Oxalobacteraceae</taxon>
        <taxon>Undibacterium</taxon>
    </lineage>
</organism>
<comment type="subcellular location">
    <subcellularLocation>
        <location evidence="3">Cytoplasm</location>
    </subcellularLocation>
</comment>
<dbReference type="SUPFAM" id="SSF63737">
    <property type="entry name" value="Leukotriene A4 hydrolase N-terminal domain"/>
    <property type="match status" value="1"/>
</dbReference>
<keyword evidence="8" id="KW-0645">Protease</keyword>
<dbReference type="InterPro" id="IPR045357">
    <property type="entry name" value="Aminopeptidase_N-like_N"/>
</dbReference>
<evidence type="ECO:0000256" key="5">
    <source>
        <dbReference type="ARBA" id="ARBA00012564"/>
    </source>
</evidence>
<dbReference type="Pfam" id="PF17900">
    <property type="entry name" value="Peptidase_M1_N"/>
    <property type="match status" value="1"/>
</dbReference>
<evidence type="ECO:0000256" key="1">
    <source>
        <dbReference type="ARBA" id="ARBA00000098"/>
    </source>
</evidence>
<dbReference type="InterPro" id="IPR001930">
    <property type="entry name" value="Peptidase_M1"/>
</dbReference>
<evidence type="ECO:0000313" key="16">
    <source>
        <dbReference type="EMBL" id="MBC3831137.1"/>
    </source>
</evidence>
<evidence type="ECO:0000259" key="15">
    <source>
        <dbReference type="Pfam" id="PF17900"/>
    </source>
</evidence>
<evidence type="ECO:0000256" key="9">
    <source>
        <dbReference type="ARBA" id="ARBA00022723"/>
    </source>
</evidence>
<evidence type="ECO:0000256" key="7">
    <source>
        <dbReference type="ARBA" id="ARBA00022490"/>
    </source>
</evidence>
<keyword evidence="12" id="KW-0482">Metalloprotease</keyword>
<keyword evidence="9" id="KW-0479">Metal-binding</keyword>
<keyword evidence="10" id="KW-0378">Hydrolase</keyword>
<dbReference type="PANTHER" id="PTHR45726">
    <property type="entry name" value="LEUKOTRIENE A-4 HYDROLASE"/>
    <property type="match status" value="1"/>
</dbReference>
<name>A0ABR6XNR3_9BURK</name>
<evidence type="ECO:0000256" key="6">
    <source>
        <dbReference type="ARBA" id="ARBA00015611"/>
    </source>
</evidence>
<feature type="domain" description="Peptidase M1 membrane alanine aminopeptidase" evidence="14">
    <location>
        <begin position="333"/>
        <end position="477"/>
    </location>
</feature>
<dbReference type="CDD" id="cd09603">
    <property type="entry name" value="M1_APN_like"/>
    <property type="match status" value="1"/>
</dbReference>
<keyword evidence="17" id="KW-1185">Reference proteome</keyword>
<gene>
    <name evidence="16" type="ORF">H8K33_06440</name>
</gene>
<dbReference type="InterPro" id="IPR027268">
    <property type="entry name" value="Peptidase_M4/M1_CTD_sf"/>
</dbReference>
<feature type="chain" id="PRO_5045320937" description="Aminopeptidase N" evidence="13">
    <location>
        <begin position="21"/>
        <end position="578"/>
    </location>
</feature>